<dbReference type="Pfam" id="PF00302">
    <property type="entry name" value="CAT"/>
    <property type="match status" value="1"/>
</dbReference>
<feature type="active site" description="Proton acceptor" evidence="9">
    <location>
        <position position="188"/>
    </location>
</feature>
<evidence type="ECO:0000313" key="13">
    <source>
        <dbReference type="Proteomes" id="UP000242246"/>
    </source>
</evidence>
<keyword evidence="6 10" id="KW-0808">Transferase</keyword>
<comment type="function">
    <text evidence="1 10">This enzyme is an effector of chloramphenicol resistance in bacteria.</text>
</comment>
<reference evidence="12 13" key="1">
    <citation type="submission" date="2014-12" db="EMBL/GenBank/DDBJ databases">
        <title>Draft genome sequences of 10 type strains of Lactococcus.</title>
        <authorList>
            <person name="Sun Z."/>
            <person name="Zhong Z."/>
            <person name="Liu W."/>
            <person name="Zhang W."/>
            <person name="Zhang H."/>
        </authorList>
    </citation>
    <scope>NUCLEOTIDE SEQUENCE [LARGE SCALE GENOMIC DNA]</scope>
    <source>
        <strain evidence="12 13">DSM 20686</strain>
    </source>
</reference>
<dbReference type="OrthoDB" id="9801766at2"/>
<evidence type="ECO:0000313" key="12">
    <source>
        <dbReference type="EMBL" id="PCS06281.1"/>
    </source>
</evidence>
<evidence type="ECO:0000256" key="8">
    <source>
        <dbReference type="ARBA" id="ARBA00023315"/>
    </source>
</evidence>
<evidence type="ECO:0000256" key="6">
    <source>
        <dbReference type="ARBA" id="ARBA00022679"/>
    </source>
</evidence>
<dbReference type="InterPro" id="IPR018372">
    <property type="entry name" value="Chloramphenicol_AcTrfase_AS"/>
</dbReference>
<comment type="catalytic activity">
    <reaction evidence="10">
        <text>chloramphenicol + acetyl-CoA = chloramphenicol 3-acetate + CoA</text>
        <dbReference type="Rhea" id="RHEA:18421"/>
        <dbReference type="ChEBI" id="CHEBI:16730"/>
        <dbReference type="ChEBI" id="CHEBI:17698"/>
        <dbReference type="ChEBI" id="CHEBI:57287"/>
        <dbReference type="ChEBI" id="CHEBI:57288"/>
        <dbReference type="EC" id="2.3.1.28"/>
    </reaction>
</comment>
<comment type="subunit">
    <text evidence="3">Homotrimer.</text>
</comment>
<evidence type="ECO:0000256" key="2">
    <source>
        <dbReference type="ARBA" id="ARBA00010571"/>
    </source>
</evidence>
<sequence>MFNKMENDWPRQEHFWHYFNTVPCTYSLTVKIDITALLEALKENNIKTYPAQLYLLSAVVNRLKAFRMGVSENNEVGYWDISHPSYTIFNNETKTFSSIWTCFDEDFNKFYQSCLADIELYTHTTKFSPKSEEPENTFNISSIPWVDFTSFNLNIYGDERYLAPIFTIGKYIEENGKTLMPLAIQVHHAACDGYHVGLFIEILRDMIENYHSWLR</sequence>
<dbReference type="InterPro" id="IPR023213">
    <property type="entry name" value="CAT-like_dom_sf"/>
</dbReference>
<dbReference type="NCBIfam" id="NF000491">
    <property type="entry name" value="chloram_CatA"/>
    <property type="match status" value="1"/>
</dbReference>
<dbReference type="GO" id="GO:0046677">
    <property type="term" value="P:response to antibiotic"/>
    <property type="evidence" value="ECO:0007669"/>
    <property type="project" value="UniProtKB-KW"/>
</dbReference>
<dbReference type="RefSeq" id="WP_068163308.1">
    <property type="nucleotide sequence ID" value="NZ_JXJX01000009.1"/>
</dbReference>
<evidence type="ECO:0000256" key="5">
    <source>
        <dbReference type="ARBA" id="ARBA00020291"/>
    </source>
</evidence>
<evidence type="ECO:0000256" key="4">
    <source>
        <dbReference type="ARBA" id="ARBA00013235"/>
    </source>
</evidence>
<dbReference type="EMBL" id="JXJX01000009">
    <property type="protein sequence ID" value="PCS06281.1"/>
    <property type="molecule type" value="Genomic_DNA"/>
</dbReference>
<dbReference type="GO" id="GO:0008811">
    <property type="term" value="F:chloramphenicol O-acetyltransferase activity"/>
    <property type="evidence" value="ECO:0007669"/>
    <property type="project" value="UniProtKB-EC"/>
</dbReference>
<keyword evidence="13" id="KW-1185">Reference proteome</keyword>
<gene>
    <name evidence="12" type="ORF">RU87_GL001802</name>
</gene>
<dbReference type="PANTHER" id="PTHR38474">
    <property type="entry name" value="SLR0299 PROTEIN"/>
    <property type="match status" value="1"/>
</dbReference>
<evidence type="ECO:0000256" key="11">
    <source>
        <dbReference type="RuleBase" id="RU004156"/>
    </source>
</evidence>
<accession>A0A2A5RYG2</accession>
<comment type="caution">
    <text evidence="12">The sequence shown here is derived from an EMBL/GenBank/DDBJ whole genome shotgun (WGS) entry which is preliminary data.</text>
</comment>
<evidence type="ECO:0000256" key="1">
    <source>
        <dbReference type="ARBA" id="ARBA00002150"/>
    </source>
</evidence>
<dbReference type="AlphaFoldDB" id="A0A2A5RYG2"/>
<dbReference type="Gene3D" id="3.30.559.10">
    <property type="entry name" value="Chloramphenicol acetyltransferase-like domain"/>
    <property type="match status" value="1"/>
</dbReference>
<dbReference type="PIRSF" id="PIRSF000440">
    <property type="entry name" value="CAT"/>
    <property type="match status" value="1"/>
</dbReference>
<dbReference type="EC" id="2.3.1.28" evidence="4 10"/>
<evidence type="ECO:0000256" key="3">
    <source>
        <dbReference type="ARBA" id="ARBA00011233"/>
    </source>
</evidence>
<dbReference type="PROSITE" id="PS00100">
    <property type="entry name" value="CAT"/>
    <property type="match status" value="1"/>
</dbReference>
<name>A0A2A5RYG2_9LACT</name>
<dbReference type="Proteomes" id="UP000242246">
    <property type="component" value="Unassembled WGS sequence"/>
</dbReference>
<dbReference type="InterPro" id="IPR001707">
    <property type="entry name" value="Cmp_AcTrfase"/>
</dbReference>
<evidence type="ECO:0000256" key="10">
    <source>
        <dbReference type="RuleBase" id="RU000503"/>
    </source>
</evidence>
<proteinExistence type="inferred from homology"/>
<dbReference type="SMART" id="SM01059">
    <property type="entry name" value="CAT"/>
    <property type="match status" value="1"/>
</dbReference>
<dbReference type="SUPFAM" id="SSF52777">
    <property type="entry name" value="CoA-dependent acyltransferases"/>
    <property type="match status" value="1"/>
</dbReference>
<keyword evidence="7 10" id="KW-0046">Antibiotic resistance</keyword>
<organism evidence="12 13">
    <name type="scientific">Pseudolactococcus plantarum</name>
    <dbReference type="NCBI Taxonomy" id="1365"/>
    <lineage>
        <taxon>Bacteria</taxon>
        <taxon>Bacillati</taxon>
        <taxon>Bacillota</taxon>
        <taxon>Bacilli</taxon>
        <taxon>Lactobacillales</taxon>
        <taxon>Streptococcaceae</taxon>
        <taxon>Pseudolactococcus</taxon>
    </lineage>
</organism>
<comment type="similarity">
    <text evidence="2 11">Belongs to the chloramphenicol acetyltransferase family.</text>
</comment>
<dbReference type="PANTHER" id="PTHR38474:SF2">
    <property type="entry name" value="CHLORAMPHENICOL ACETYLTRANSFERASE"/>
    <property type="match status" value="1"/>
</dbReference>
<protein>
    <recommendedName>
        <fullName evidence="5 10">Chloramphenicol acetyltransferase</fullName>
        <ecNumber evidence="4 10">2.3.1.28</ecNumber>
    </recommendedName>
</protein>
<keyword evidence="8 10" id="KW-0012">Acyltransferase</keyword>
<evidence type="ECO:0000256" key="9">
    <source>
        <dbReference type="PIRSR" id="PIRSR000440-1"/>
    </source>
</evidence>
<dbReference type="STRING" id="1348632.GCA_001591745_01296"/>
<evidence type="ECO:0000256" key="7">
    <source>
        <dbReference type="ARBA" id="ARBA00023251"/>
    </source>
</evidence>